<organism evidence="5 6">
    <name type="scientific">Capsulimonas corticalis</name>
    <dbReference type="NCBI Taxonomy" id="2219043"/>
    <lineage>
        <taxon>Bacteria</taxon>
        <taxon>Bacillati</taxon>
        <taxon>Armatimonadota</taxon>
        <taxon>Armatimonadia</taxon>
        <taxon>Capsulimonadales</taxon>
        <taxon>Capsulimonadaceae</taxon>
        <taxon>Capsulimonas</taxon>
    </lineage>
</organism>
<accession>A0A402CR23</accession>
<dbReference type="OrthoDB" id="9808365at2"/>
<dbReference type="KEGG" id="ccot:CCAX7_65360"/>
<keyword evidence="4" id="KW-0472">Membrane</keyword>
<name>A0A402CR23_9BACT</name>
<dbReference type="EMBL" id="AP025739">
    <property type="protein sequence ID" value="BDI34485.1"/>
    <property type="molecule type" value="Genomic_DNA"/>
</dbReference>
<sequence>MYIYLPHLVLLLIVPILLILVLRFLSIGSWINAKAAGIQGVSLAALIGMRLRKVPPTRVVNPLIAAVKAGVPVNVIQLETHYLAGGNVDRIVSALISAHRAGIPLSVERAAMLDLQRVNVLEVVQASVAAQQVDPRLTATAE</sequence>
<evidence type="ECO:0000256" key="3">
    <source>
        <dbReference type="ARBA" id="ARBA00022989"/>
    </source>
</evidence>
<dbReference type="RefSeq" id="WP_119319846.1">
    <property type="nucleotide sequence ID" value="NZ_AP025739.1"/>
</dbReference>
<dbReference type="InterPro" id="IPR022853">
    <property type="entry name" value="FloA"/>
</dbReference>
<evidence type="ECO:0000256" key="2">
    <source>
        <dbReference type="ARBA" id="ARBA00022692"/>
    </source>
</evidence>
<evidence type="ECO:0000256" key="4">
    <source>
        <dbReference type="ARBA" id="ARBA00023136"/>
    </source>
</evidence>
<proteinExistence type="predicted"/>
<gene>
    <name evidence="5" type="ORF">CCAX7_65360</name>
</gene>
<dbReference type="Pfam" id="PF12127">
    <property type="entry name" value="FloA"/>
    <property type="match status" value="1"/>
</dbReference>
<protein>
    <submittedName>
        <fullName evidence="5">Uncharacterized protein</fullName>
    </submittedName>
</protein>
<dbReference type="AlphaFoldDB" id="A0A402CR23"/>
<dbReference type="Proteomes" id="UP000287394">
    <property type="component" value="Chromosome"/>
</dbReference>
<evidence type="ECO:0000256" key="1">
    <source>
        <dbReference type="ARBA" id="ARBA00022475"/>
    </source>
</evidence>
<reference evidence="5 6" key="1">
    <citation type="journal article" date="2019" name="Int. J. Syst. Evol. Microbiol.">
        <title>Capsulimonas corticalis gen. nov., sp. nov., an aerobic capsulated bacterium, of a novel bacterial order, Capsulimonadales ord. nov., of the class Armatimonadia of the phylum Armatimonadetes.</title>
        <authorList>
            <person name="Li J."/>
            <person name="Kudo C."/>
            <person name="Tonouchi A."/>
        </authorList>
    </citation>
    <scope>NUCLEOTIDE SEQUENCE [LARGE SCALE GENOMIC DNA]</scope>
    <source>
        <strain evidence="5 6">AX-7</strain>
    </source>
</reference>
<keyword evidence="2" id="KW-0812">Transmembrane</keyword>
<evidence type="ECO:0000313" key="6">
    <source>
        <dbReference type="Proteomes" id="UP000287394"/>
    </source>
</evidence>
<keyword evidence="6" id="KW-1185">Reference proteome</keyword>
<keyword evidence="3" id="KW-1133">Transmembrane helix</keyword>
<keyword evidence="1" id="KW-1003">Cell membrane</keyword>
<evidence type="ECO:0000313" key="5">
    <source>
        <dbReference type="EMBL" id="BDI34485.1"/>
    </source>
</evidence>